<dbReference type="GO" id="GO:0005096">
    <property type="term" value="F:GTPase activator activity"/>
    <property type="evidence" value="ECO:0007669"/>
    <property type="project" value="InterPro"/>
</dbReference>
<proteinExistence type="predicted"/>
<accession>A0AA36B0S2</accession>
<evidence type="ECO:0000313" key="2">
    <source>
        <dbReference type="Proteomes" id="UP001162480"/>
    </source>
</evidence>
<name>A0AA36B0S2_OCTVU</name>
<dbReference type="Gene3D" id="2.30.29.30">
    <property type="entry name" value="Pleckstrin-homology domain (PH domain)/Phosphotyrosine-binding domain (PTB)"/>
    <property type="match status" value="1"/>
</dbReference>
<dbReference type="Proteomes" id="UP001162480">
    <property type="component" value="Chromosome 6"/>
</dbReference>
<organism evidence="1 2">
    <name type="scientific">Octopus vulgaris</name>
    <name type="common">Common octopus</name>
    <dbReference type="NCBI Taxonomy" id="6645"/>
    <lineage>
        <taxon>Eukaryota</taxon>
        <taxon>Metazoa</taxon>
        <taxon>Spiralia</taxon>
        <taxon>Lophotrochozoa</taxon>
        <taxon>Mollusca</taxon>
        <taxon>Cephalopoda</taxon>
        <taxon>Coleoidea</taxon>
        <taxon>Octopodiformes</taxon>
        <taxon>Octopoda</taxon>
        <taxon>Incirrata</taxon>
        <taxon>Octopodidae</taxon>
        <taxon>Octopus</taxon>
    </lineage>
</organism>
<dbReference type="AlphaFoldDB" id="A0AA36B0S2"/>
<reference evidence="1" key="1">
    <citation type="submission" date="2023-08" db="EMBL/GenBank/DDBJ databases">
        <authorList>
            <person name="Alioto T."/>
            <person name="Alioto T."/>
            <person name="Gomez Garrido J."/>
        </authorList>
    </citation>
    <scope>NUCLEOTIDE SEQUENCE</scope>
</reference>
<evidence type="ECO:0008006" key="3">
    <source>
        <dbReference type="Google" id="ProtNLM"/>
    </source>
</evidence>
<dbReference type="InterPro" id="IPR011993">
    <property type="entry name" value="PH-like_dom_sf"/>
</dbReference>
<dbReference type="PANTHER" id="PTHR23182">
    <property type="entry name" value="BREAKPOINT CLUSTER REGION PROTEIN BCR"/>
    <property type="match status" value="1"/>
</dbReference>
<keyword evidence="2" id="KW-1185">Reference proteome</keyword>
<protein>
    <recommendedName>
        <fullName evidence="3">PH domain-containing protein</fullName>
    </recommendedName>
</protein>
<dbReference type="PANTHER" id="PTHR23182:SF1">
    <property type="entry name" value="RHO GTPASE ACTIVATING PROTEIN AT 1A, ISOFORM E"/>
    <property type="match status" value="1"/>
</dbReference>
<dbReference type="InterPro" id="IPR037769">
    <property type="entry name" value="Abr/Bcr"/>
</dbReference>
<dbReference type="GO" id="GO:0016020">
    <property type="term" value="C:membrane"/>
    <property type="evidence" value="ECO:0007669"/>
    <property type="project" value="TreeGrafter"/>
</dbReference>
<dbReference type="EMBL" id="OX597819">
    <property type="protein sequence ID" value="CAI9724812.1"/>
    <property type="molecule type" value="Genomic_DNA"/>
</dbReference>
<gene>
    <name evidence="1" type="ORF">OCTVUL_1B015829</name>
</gene>
<evidence type="ECO:0000313" key="1">
    <source>
        <dbReference type="EMBL" id="CAI9724812.1"/>
    </source>
</evidence>
<dbReference type="SUPFAM" id="SSF50729">
    <property type="entry name" value="PH domain-like"/>
    <property type="match status" value="1"/>
</dbReference>
<sequence>MRKHSCFVPPDIHRLHLIKSGYAVQIDKNKRKLRFLFLFPKNLIITKLKIKSNCAFFHTKGIIRLGKRMVTIESKDENDDAISSSIAKMKKSLSKFEKRSTYPVSPAKKCPEASLALMIPRLKLTLITTVDKRYYHLLFSSRVEFQTWKDLIENHEYAYNPLNIHEGTLDVHVHQIKGVIADTAEVFLTLQVDYLGGFFTRVFTSDIAKMNKDLIFDQKFELSLNCSQTLRINAYKRIPSTFQDFQFFAMGTFEVNRQKFAICCRTQNHI</sequence>